<proteinExistence type="predicted"/>
<name>A0AAW0XFP5_CHEQU</name>
<dbReference type="EMBL" id="JARKIK010000043">
    <property type="protein sequence ID" value="KAK8736844.1"/>
    <property type="molecule type" value="Genomic_DNA"/>
</dbReference>
<reference evidence="1 2" key="1">
    <citation type="journal article" date="2024" name="BMC Genomics">
        <title>Genome assembly of redclaw crayfish (Cherax quadricarinatus) provides insights into its immune adaptation and hypoxia tolerance.</title>
        <authorList>
            <person name="Liu Z."/>
            <person name="Zheng J."/>
            <person name="Li H."/>
            <person name="Fang K."/>
            <person name="Wang S."/>
            <person name="He J."/>
            <person name="Zhou D."/>
            <person name="Weng S."/>
            <person name="Chi M."/>
            <person name="Gu Z."/>
            <person name="He J."/>
            <person name="Li F."/>
            <person name="Wang M."/>
        </authorList>
    </citation>
    <scope>NUCLEOTIDE SEQUENCE [LARGE SCALE GENOMIC DNA]</scope>
    <source>
        <strain evidence="1">ZL_2023a</strain>
    </source>
</reference>
<protein>
    <submittedName>
        <fullName evidence="1">Uncharacterized protein</fullName>
    </submittedName>
</protein>
<accession>A0AAW0XFP5</accession>
<dbReference type="AlphaFoldDB" id="A0AAW0XFP5"/>
<evidence type="ECO:0000313" key="1">
    <source>
        <dbReference type="EMBL" id="KAK8736844.1"/>
    </source>
</evidence>
<sequence>SLHKYCSIDISTGQQCTGRPGQTATCRRSQMRRRGPLIIASVKEEVLIKKKMAMKLNYTLPLTVTEGLMMLSKSDIFFTLLLVQIRTVMPCIKLLNGVFYQSSQPL</sequence>
<comment type="caution">
    <text evidence="1">The sequence shown here is derived from an EMBL/GenBank/DDBJ whole genome shotgun (WGS) entry which is preliminary data.</text>
</comment>
<dbReference type="Proteomes" id="UP001445076">
    <property type="component" value="Unassembled WGS sequence"/>
</dbReference>
<feature type="non-terminal residue" evidence="1">
    <location>
        <position position="1"/>
    </location>
</feature>
<evidence type="ECO:0000313" key="2">
    <source>
        <dbReference type="Proteomes" id="UP001445076"/>
    </source>
</evidence>
<gene>
    <name evidence="1" type="ORF">OTU49_004672</name>
</gene>
<keyword evidence="2" id="KW-1185">Reference proteome</keyword>
<organism evidence="1 2">
    <name type="scientific">Cherax quadricarinatus</name>
    <name type="common">Australian red claw crayfish</name>
    <dbReference type="NCBI Taxonomy" id="27406"/>
    <lineage>
        <taxon>Eukaryota</taxon>
        <taxon>Metazoa</taxon>
        <taxon>Ecdysozoa</taxon>
        <taxon>Arthropoda</taxon>
        <taxon>Crustacea</taxon>
        <taxon>Multicrustacea</taxon>
        <taxon>Malacostraca</taxon>
        <taxon>Eumalacostraca</taxon>
        <taxon>Eucarida</taxon>
        <taxon>Decapoda</taxon>
        <taxon>Pleocyemata</taxon>
        <taxon>Astacidea</taxon>
        <taxon>Parastacoidea</taxon>
        <taxon>Parastacidae</taxon>
        <taxon>Cherax</taxon>
    </lineage>
</organism>